<sequence length="104" mass="12035">MAIYVDFVRIEFRGFKWCHMLADTLQELHDFAAWIDVDKRLFHRNASYPHYDITVQMREIAIAHGAIPADRKKIIECAKKLKVELMGQTGLSELSGGSYSARHR</sequence>
<evidence type="ECO:0000313" key="2">
    <source>
        <dbReference type="EMBL" id="MFK4001528.1"/>
    </source>
</evidence>
<keyword evidence="3" id="KW-1185">Reference proteome</keyword>
<dbReference type="Proteomes" id="UP001620234">
    <property type="component" value="Unassembled WGS sequence"/>
</dbReference>
<dbReference type="EMBL" id="JBJDPD010000016">
    <property type="protein sequence ID" value="MFK4001528.1"/>
    <property type="molecule type" value="Genomic_DNA"/>
</dbReference>
<feature type="domain" description="DUF4031" evidence="1">
    <location>
        <begin position="3"/>
        <end position="79"/>
    </location>
</feature>
<reference evidence="2 3" key="1">
    <citation type="submission" date="2024-11" db="EMBL/GenBank/DDBJ databases">
        <title>The Natural Products Discovery Center: Release of the First 8490 Sequenced Strains for Exploring Actinobacteria Biosynthetic Diversity.</title>
        <authorList>
            <person name="Kalkreuter E."/>
            <person name="Kautsar S.A."/>
            <person name="Yang D."/>
            <person name="Bader C.D."/>
            <person name="Teijaro C.N."/>
            <person name="Fluegel L."/>
            <person name="Davis C.M."/>
            <person name="Simpson J.R."/>
            <person name="Lauterbach L."/>
            <person name="Steele A.D."/>
            <person name="Gui C."/>
            <person name="Meng S."/>
            <person name="Li G."/>
            <person name="Viehrig K."/>
            <person name="Ye F."/>
            <person name="Su P."/>
            <person name="Kiefer A.F."/>
            <person name="Nichols A."/>
            <person name="Cepeda A.J."/>
            <person name="Yan W."/>
            <person name="Fan B."/>
            <person name="Jiang Y."/>
            <person name="Adhikari A."/>
            <person name="Zheng C.-J."/>
            <person name="Schuster L."/>
            <person name="Cowan T.M."/>
            <person name="Smanski M.J."/>
            <person name="Chevrette M.G."/>
            <person name="De Carvalho L.P.S."/>
            <person name="Shen B."/>
        </authorList>
    </citation>
    <scope>NUCLEOTIDE SEQUENCE [LARGE SCALE GENOMIC DNA]</scope>
    <source>
        <strain evidence="2 3">NPDC077433</strain>
    </source>
</reference>
<dbReference type="RefSeq" id="WP_404672231.1">
    <property type="nucleotide sequence ID" value="NZ_JBJDPD010000016.1"/>
</dbReference>
<protein>
    <submittedName>
        <fullName evidence="2">DUF4031 domain-containing protein</fullName>
    </submittedName>
</protein>
<accession>A0ABW8L9D5</accession>
<comment type="caution">
    <text evidence="2">The sequence shown here is derived from an EMBL/GenBank/DDBJ whole genome shotgun (WGS) entry which is preliminary data.</text>
</comment>
<dbReference type="Pfam" id="PF13223">
    <property type="entry name" value="DUF4031"/>
    <property type="match status" value="1"/>
</dbReference>
<proteinExistence type="predicted"/>
<dbReference type="InterPro" id="IPR025109">
    <property type="entry name" value="DUF4031"/>
</dbReference>
<evidence type="ECO:0000259" key="1">
    <source>
        <dbReference type="Pfam" id="PF13223"/>
    </source>
</evidence>
<evidence type="ECO:0000313" key="3">
    <source>
        <dbReference type="Proteomes" id="UP001620234"/>
    </source>
</evidence>
<name>A0ABW8L9D5_9GAMM</name>
<gene>
    <name evidence="2" type="ORF">ACI2I3_09295</name>
</gene>
<organism evidence="2 3">
    <name type="scientific">Psychrobacter namhaensis</name>
    <dbReference type="NCBI Taxonomy" id="292734"/>
    <lineage>
        <taxon>Bacteria</taxon>
        <taxon>Pseudomonadati</taxon>
        <taxon>Pseudomonadota</taxon>
        <taxon>Gammaproteobacteria</taxon>
        <taxon>Moraxellales</taxon>
        <taxon>Moraxellaceae</taxon>
        <taxon>Psychrobacter</taxon>
    </lineage>
</organism>